<gene>
    <name evidence="2" type="ORF">JT25_001185</name>
</gene>
<dbReference type="EMBL" id="CP014476">
    <property type="protein sequence ID" value="AMK75108.1"/>
    <property type="molecule type" value="Genomic_DNA"/>
</dbReference>
<evidence type="ECO:0008006" key="4">
    <source>
        <dbReference type="Google" id="ProtNLM"/>
    </source>
</evidence>
<dbReference type="KEGG" id="mdn:JT25_001185"/>
<keyword evidence="3" id="KW-1185">Reference proteome</keyword>
<proteinExistence type="predicted"/>
<keyword evidence="1" id="KW-0472">Membrane</keyword>
<dbReference type="Proteomes" id="UP000030512">
    <property type="component" value="Chromosome"/>
</dbReference>
<evidence type="ECO:0000313" key="2">
    <source>
        <dbReference type="EMBL" id="AMK75108.1"/>
    </source>
</evidence>
<keyword evidence="1" id="KW-1133">Transmembrane helix</keyword>
<organism evidence="2 3">
    <name type="scientific">Methylomonas denitrificans</name>
    <dbReference type="NCBI Taxonomy" id="1538553"/>
    <lineage>
        <taxon>Bacteria</taxon>
        <taxon>Pseudomonadati</taxon>
        <taxon>Pseudomonadota</taxon>
        <taxon>Gammaproteobacteria</taxon>
        <taxon>Methylococcales</taxon>
        <taxon>Methylococcaceae</taxon>
        <taxon>Methylomonas</taxon>
    </lineage>
</organism>
<accession>A0A140E3Y4</accession>
<evidence type="ECO:0000256" key="1">
    <source>
        <dbReference type="SAM" id="Phobius"/>
    </source>
</evidence>
<feature type="transmembrane region" description="Helical" evidence="1">
    <location>
        <begin position="71"/>
        <end position="92"/>
    </location>
</feature>
<protein>
    <recommendedName>
        <fullName evidence="4">DUF2304 domain-containing protein</fullName>
    </recommendedName>
</protein>
<dbReference type="Pfam" id="PF10066">
    <property type="entry name" value="DUF2304"/>
    <property type="match status" value="1"/>
</dbReference>
<feature type="transmembrane region" description="Helical" evidence="1">
    <location>
        <begin position="38"/>
        <end position="59"/>
    </location>
</feature>
<reference evidence="2 3" key="1">
    <citation type="journal article" date="2015" name="Environ. Microbiol.">
        <title>Methane oxidation coupled to nitrate reduction under hypoxia by the Gammaproteobacterium Methylomonas denitrificans, sp. nov. type strain FJG1.</title>
        <authorList>
            <person name="Kits K.D."/>
            <person name="Klotz M.G."/>
            <person name="Stein L.Y."/>
        </authorList>
    </citation>
    <scope>NUCLEOTIDE SEQUENCE [LARGE SCALE GENOMIC DNA]</scope>
    <source>
        <strain evidence="2 3">FJG1</strain>
    </source>
</reference>
<keyword evidence="1" id="KW-0812">Transmembrane</keyword>
<dbReference type="AlphaFoldDB" id="A0A140E3Y4"/>
<dbReference type="InterPro" id="IPR019277">
    <property type="entry name" value="DUF2304"/>
</dbReference>
<feature type="transmembrane region" description="Helical" evidence="1">
    <location>
        <begin position="6"/>
        <end position="26"/>
    </location>
</feature>
<sequence length="121" mass="13745">MMSTSFTLQSICLGVLALLFFYTLWLMRSGRLNAHVTVRWILAEGAAFLAVLLWQWLPLFGFTSTLGDRELLMVLAVVFFALIAFLMLDCLVRISTHTHQVKLLTQELALLRELVESGVRD</sequence>
<dbReference type="RefSeq" id="WP_036273433.1">
    <property type="nucleotide sequence ID" value="NZ_CP014476.1"/>
</dbReference>
<evidence type="ECO:0000313" key="3">
    <source>
        <dbReference type="Proteomes" id="UP000030512"/>
    </source>
</evidence>
<dbReference type="STRING" id="1538553.JT25_001185"/>
<name>A0A140E3Y4_9GAMM</name>